<organism evidence="2 3">
    <name type="scientific">Sphingorhabdus arenilitoris</name>
    <dbReference type="NCBI Taxonomy" id="1490041"/>
    <lineage>
        <taxon>Bacteria</taxon>
        <taxon>Pseudomonadati</taxon>
        <taxon>Pseudomonadota</taxon>
        <taxon>Alphaproteobacteria</taxon>
        <taxon>Sphingomonadales</taxon>
        <taxon>Sphingomonadaceae</taxon>
        <taxon>Sphingorhabdus</taxon>
    </lineage>
</organism>
<evidence type="ECO:0008006" key="4">
    <source>
        <dbReference type="Google" id="ProtNLM"/>
    </source>
</evidence>
<dbReference type="Proteomes" id="UP001595887">
    <property type="component" value="Unassembled WGS sequence"/>
</dbReference>
<keyword evidence="3" id="KW-1185">Reference proteome</keyword>
<evidence type="ECO:0000313" key="3">
    <source>
        <dbReference type="Proteomes" id="UP001595887"/>
    </source>
</evidence>
<evidence type="ECO:0000313" key="2">
    <source>
        <dbReference type="EMBL" id="MFC4293363.1"/>
    </source>
</evidence>
<evidence type="ECO:0000256" key="1">
    <source>
        <dbReference type="SAM" id="SignalP"/>
    </source>
</evidence>
<accession>A0ABV8RJY1</accession>
<feature type="chain" id="PRO_5045731056" description="DUF3828 domain-containing protein" evidence="1">
    <location>
        <begin position="21"/>
        <end position="189"/>
    </location>
</feature>
<gene>
    <name evidence="2" type="ORF">ACFOWX_13140</name>
</gene>
<keyword evidence="1" id="KW-0732">Signal</keyword>
<dbReference type="RefSeq" id="WP_381424843.1">
    <property type="nucleotide sequence ID" value="NZ_JBHSDH010000013.1"/>
</dbReference>
<comment type="caution">
    <text evidence="2">The sequence shown here is derived from an EMBL/GenBank/DDBJ whole genome shotgun (WGS) entry which is preliminary data.</text>
</comment>
<feature type="signal peptide" evidence="1">
    <location>
        <begin position="1"/>
        <end position="20"/>
    </location>
</feature>
<protein>
    <recommendedName>
        <fullName evidence="4">DUF3828 domain-containing protein</fullName>
    </recommendedName>
</protein>
<reference evidence="3" key="1">
    <citation type="journal article" date="2019" name="Int. J. Syst. Evol. Microbiol.">
        <title>The Global Catalogue of Microorganisms (GCM) 10K type strain sequencing project: providing services to taxonomists for standard genome sequencing and annotation.</title>
        <authorList>
            <consortium name="The Broad Institute Genomics Platform"/>
            <consortium name="The Broad Institute Genome Sequencing Center for Infectious Disease"/>
            <person name="Wu L."/>
            <person name="Ma J."/>
        </authorList>
    </citation>
    <scope>NUCLEOTIDE SEQUENCE [LARGE SCALE GENOMIC DNA]</scope>
    <source>
        <strain evidence="3">CECT 8531</strain>
    </source>
</reference>
<name>A0ABV8RJY1_9SPHN</name>
<proteinExistence type="predicted"/>
<sequence>MKWMMGMAAFSVLLVSPTLACAPQDGADAGHVRKSALALYADSRFGDARYTGVSCDDFGFRSQLSSALQAELCPYLETLIALGKVTSTDEKLIREGPIFIGSYEGMTGHEIENVTVSDGRAEVMMALSFQYEGEIARWTDQMIWVKQDGQWKLDDIIFDYGTGEAYNMRESIVSDEITRDNARTYLAAE</sequence>
<dbReference type="EMBL" id="JBHSDH010000013">
    <property type="protein sequence ID" value="MFC4293363.1"/>
    <property type="molecule type" value="Genomic_DNA"/>
</dbReference>